<evidence type="ECO:0000256" key="3">
    <source>
        <dbReference type="ARBA" id="ARBA00022884"/>
    </source>
</evidence>
<comment type="caution">
    <text evidence="8">The sequence shown here is derived from an EMBL/GenBank/DDBJ whole genome shotgun (WGS) entry which is preliminary data.</text>
</comment>
<gene>
    <name evidence="6" type="primary">nusB</name>
    <name evidence="8" type="ORF">UY40_C0015G0009</name>
</gene>
<evidence type="ECO:0000256" key="5">
    <source>
        <dbReference type="ARBA" id="ARBA00023163"/>
    </source>
</evidence>
<protein>
    <recommendedName>
        <fullName evidence="6">Transcription antitermination protein NusB</fullName>
    </recommendedName>
    <alternativeName>
        <fullName evidence="6">Antitermination factor NusB</fullName>
    </alternativeName>
</protein>
<dbReference type="GO" id="GO:0005829">
    <property type="term" value="C:cytosol"/>
    <property type="evidence" value="ECO:0007669"/>
    <property type="project" value="TreeGrafter"/>
</dbReference>
<evidence type="ECO:0000259" key="7">
    <source>
        <dbReference type="Pfam" id="PF01029"/>
    </source>
</evidence>
<dbReference type="InterPro" id="IPR006027">
    <property type="entry name" value="NusB_RsmB_TIM44"/>
</dbReference>
<feature type="domain" description="NusB/RsmB/TIM44" evidence="7">
    <location>
        <begin position="13"/>
        <end position="138"/>
    </location>
</feature>
<evidence type="ECO:0000256" key="2">
    <source>
        <dbReference type="ARBA" id="ARBA00022814"/>
    </source>
</evidence>
<dbReference type="InterPro" id="IPR011605">
    <property type="entry name" value="NusB_fam"/>
</dbReference>
<reference evidence="8 9" key="1">
    <citation type="journal article" date="2015" name="Nature">
        <title>rRNA introns, odd ribosomes, and small enigmatic genomes across a large radiation of phyla.</title>
        <authorList>
            <person name="Brown C.T."/>
            <person name="Hug L.A."/>
            <person name="Thomas B.C."/>
            <person name="Sharon I."/>
            <person name="Castelle C.J."/>
            <person name="Singh A."/>
            <person name="Wilkins M.J."/>
            <person name="Williams K.H."/>
            <person name="Banfield J.F."/>
        </authorList>
    </citation>
    <scope>NUCLEOTIDE SEQUENCE [LARGE SCALE GENOMIC DNA]</scope>
</reference>
<keyword evidence="5 6" id="KW-0804">Transcription</keyword>
<keyword evidence="3 6" id="KW-0694">RNA-binding</keyword>
<dbReference type="GO" id="GO:0003723">
    <property type="term" value="F:RNA binding"/>
    <property type="evidence" value="ECO:0007669"/>
    <property type="project" value="UniProtKB-UniRule"/>
</dbReference>
<evidence type="ECO:0000313" key="9">
    <source>
        <dbReference type="Proteomes" id="UP000034119"/>
    </source>
</evidence>
<dbReference type="Proteomes" id="UP000034119">
    <property type="component" value="Unassembled WGS sequence"/>
</dbReference>
<evidence type="ECO:0000256" key="1">
    <source>
        <dbReference type="ARBA" id="ARBA00005952"/>
    </source>
</evidence>
<dbReference type="AlphaFoldDB" id="A0A0G1VG85"/>
<comment type="similarity">
    <text evidence="1 6">Belongs to the NusB family.</text>
</comment>
<evidence type="ECO:0000313" key="8">
    <source>
        <dbReference type="EMBL" id="KKW05563.1"/>
    </source>
</evidence>
<comment type="function">
    <text evidence="6">Involved in transcription antitermination. Required for transcription of ribosomal RNA (rRNA) genes. Binds specifically to the boxA antiterminator sequence of the ribosomal RNA (rrn) operons.</text>
</comment>
<dbReference type="InterPro" id="IPR035926">
    <property type="entry name" value="NusB-like_sf"/>
</dbReference>
<evidence type="ECO:0000256" key="4">
    <source>
        <dbReference type="ARBA" id="ARBA00023015"/>
    </source>
</evidence>
<dbReference type="Pfam" id="PF01029">
    <property type="entry name" value="NusB"/>
    <property type="match status" value="1"/>
</dbReference>
<dbReference type="PANTHER" id="PTHR11078:SF3">
    <property type="entry name" value="ANTITERMINATION NUSB DOMAIN-CONTAINING PROTEIN"/>
    <property type="match status" value="1"/>
</dbReference>
<dbReference type="Gene3D" id="1.10.940.10">
    <property type="entry name" value="NusB-like"/>
    <property type="match status" value="1"/>
</dbReference>
<dbReference type="EMBL" id="LCPW01000015">
    <property type="protein sequence ID" value="KKW05563.1"/>
    <property type="molecule type" value="Genomic_DNA"/>
</dbReference>
<keyword evidence="2 6" id="KW-0889">Transcription antitermination</keyword>
<sequence>MRNKTAKPTDPRHEARRVALATLFERAFHSNDPSLSSSLIEEVYEEREVDEELLKDIIDGVTARRGELDQTISEAAPAWPPEQINKVDLIALRIAIWELLFNKKVPEKVAIDEAIEISKEFGSSSSGSFVNGVLGTVVEEKLEGKTVEKKEKDDGIQP</sequence>
<dbReference type="SUPFAM" id="SSF48013">
    <property type="entry name" value="NusB-like"/>
    <property type="match status" value="1"/>
</dbReference>
<keyword evidence="4 6" id="KW-0805">Transcription regulation</keyword>
<dbReference type="HAMAP" id="MF_00073">
    <property type="entry name" value="NusB"/>
    <property type="match status" value="1"/>
</dbReference>
<proteinExistence type="inferred from homology"/>
<name>A0A0G1VG85_9BACT</name>
<dbReference type="GO" id="GO:0006353">
    <property type="term" value="P:DNA-templated transcription termination"/>
    <property type="evidence" value="ECO:0007669"/>
    <property type="project" value="UniProtKB-UniRule"/>
</dbReference>
<dbReference type="STRING" id="1618342.UY40_C0015G0009"/>
<organism evidence="8 9">
    <name type="scientific">candidate division CPR1 bacterium GW2011_GWC1_49_13</name>
    <dbReference type="NCBI Taxonomy" id="1618342"/>
    <lineage>
        <taxon>Bacteria</taxon>
        <taxon>candidate division CPR1</taxon>
    </lineage>
</organism>
<accession>A0A0G1VG85</accession>
<dbReference type="GO" id="GO:0031564">
    <property type="term" value="P:transcription antitermination"/>
    <property type="evidence" value="ECO:0007669"/>
    <property type="project" value="UniProtKB-KW"/>
</dbReference>
<dbReference type="NCBIfam" id="TIGR01951">
    <property type="entry name" value="nusB"/>
    <property type="match status" value="1"/>
</dbReference>
<evidence type="ECO:0000256" key="6">
    <source>
        <dbReference type="HAMAP-Rule" id="MF_00073"/>
    </source>
</evidence>
<dbReference type="PANTHER" id="PTHR11078">
    <property type="entry name" value="N UTILIZATION SUBSTANCE PROTEIN B-RELATED"/>
    <property type="match status" value="1"/>
</dbReference>